<dbReference type="EMBL" id="KQ977133">
    <property type="protein sequence ID" value="KYN05503.1"/>
    <property type="molecule type" value="Genomic_DNA"/>
</dbReference>
<proteinExistence type="predicted"/>
<reference evidence="1 2" key="1">
    <citation type="submission" date="2016-03" db="EMBL/GenBank/DDBJ databases">
        <title>Cyphomyrmex costatus WGS genome.</title>
        <authorList>
            <person name="Nygaard S."/>
            <person name="Hu H."/>
            <person name="Boomsma J."/>
            <person name="Zhang G."/>
        </authorList>
    </citation>
    <scope>NUCLEOTIDE SEQUENCE [LARGE SCALE GENOMIC DNA]</scope>
    <source>
        <strain evidence="1">MS0001</strain>
        <tissue evidence="1">Whole body</tissue>
    </source>
</reference>
<protein>
    <submittedName>
        <fullName evidence="1">Uncharacterized protein</fullName>
    </submittedName>
</protein>
<keyword evidence="2" id="KW-1185">Reference proteome</keyword>
<evidence type="ECO:0000313" key="1">
    <source>
        <dbReference type="EMBL" id="KYN05503.1"/>
    </source>
</evidence>
<accession>A0A151IL70</accession>
<dbReference type="Proteomes" id="UP000078542">
    <property type="component" value="Unassembled WGS sequence"/>
</dbReference>
<name>A0A151IL70_9HYME</name>
<evidence type="ECO:0000313" key="2">
    <source>
        <dbReference type="Proteomes" id="UP000078542"/>
    </source>
</evidence>
<dbReference type="AlphaFoldDB" id="A0A151IL70"/>
<feature type="non-terminal residue" evidence="1">
    <location>
        <position position="1"/>
    </location>
</feature>
<gene>
    <name evidence="1" type="ORF">ALC62_03596</name>
</gene>
<sequence>CIAVYLKFPYISSITFAGTIPGTPFPVYSRLENSKSSNKVTHSVSAVKRDRVTAFNFTTIVDERPFNCPPTTTCIVRARVECYHFLSTKTYSGTIAETIKLN</sequence>
<organism evidence="1 2">
    <name type="scientific">Cyphomyrmex costatus</name>
    <dbReference type="NCBI Taxonomy" id="456900"/>
    <lineage>
        <taxon>Eukaryota</taxon>
        <taxon>Metazoa</taxon>
        <taxon>Ecdysozoa</taxon>
        <taxon>Arthropoda</taxon>
        <taxon>Hexapoda</taxon>
        <taxon>Insecta</taxon>
        <taxon>Pterygota</taxon>
        <taxon>Neoptera</taxon>
        <taxon>Endopterygota</taxon>
        <taxon>Hymenoptera</taxon>
        <taxon>Apocrita</taxon>
        <taxon>Aculeata</taxon>
        <taxon>Formicoidea</taxon>
        <taxon>Formicidae</taxon>
        <taxon>Myrmicinae</taxon>
        <taxon>Cyphomyrmex</taxon>
    </lineage>
</organism>